<dbReference type="SUPFAM" id="SSF51556">
    <property type="entry name" value="Metallo-dependent hydrolases"/>
    <property type="match status" value="1"/>
</dbReference>
<gene>
    <name evidence="3" type="ORF">FGK64_06110</name>
</gene>
<dbReference type="EMBL" id="VCPC01000001">
    <property type="protein sequence ID" value="TMV15524.1"/>
    <property type="molecule type" value="Genomic_DNA"/>
</dbReference>
<keyword evidence="4" id="KW-1185">Reference proteome</keyword>
<dbReference type="Proteomes" id="UP001191082">
    <property type="component" value="Unassembled WGS sequence"/>
</dbReference>
<dbReference type="Gene3D" id="3.20.20.140">
    <property type="entry name" value="Metal-dependent hydrolases"/>
    <property type="match status" value="1"/>
</dbReference>
<proteinExistence type="predicted"/>
<dbReference type="InterPro" id="IPR032466">
    <property type="entry name" value="Metal_Hydrolase"/>
</dbReference>
<evidence type="ECO:0000256" key="1">
    <source>
        <dbReference type="ARBA" id="ARBA00023239"/>
    </source>
</evidence>
<evidence type="ECO:0000313" key="4">
    <source>
        <dbReference type="Proteomes" id="UP001191082"/>
    </source>
</evidence>
<name>A0ABY2XEW8_9RHOB</name>
<sequence length="291" mass="33062">MPPVSQQDYRAIDAVVNIWTDEALAGRPDRDDFYTGKMKVDRATFEGISLDEMLRRMDAAGIEKSFLIAAKVGPALHRSCYHVPYKLVAEAVQAHPDRFLGLAGIDPTEGMAGVRALESAVRDDGFIGAHLYPHWFELAPDHARYYPFYAKCIELDVPIQLQVGQSMVYDKTYPRRSVGRPITLDSVACDLPELKLIGIHVGIPWTDEMIAMAWKHDNVFIGSDAHAPKYWPESFVKYINSYGQDKVIFGTDFPVLDFERTMREIDDLNLRPVPRRKFLRDNVLRIYGLEG</sequence>
<organism evidence="3 4">
    <name type="scientific">Arenibacterium halophilum</name>
    <dbReference type="NCBI Taxonomy" id="2583821"/>
    <lineage>
        <taxon>Bacteria</taxon>
        <taxon>Pseudomonadati</taxon>
        <taxon>Pseudomonadota</taxon>
        <taxon>Alphaproteobacteria</taxon>
        <taxon>Rhodobacterales</taxon>
        <taxon>Paracoccaceae</taxon>
        <taxon>Arenibacterium</taxon>
    </lineage>
</organism>
<dbReference type="InterPro" id="IPR032465">
    <property type="entry name" value="ACMSD"/>
</dbReference>
<comment type="caution">
    <text evidence="3">The sequence shown here is derived from an EMBL/GenBank/DDBJ whole genome shotgun (WGS) entry which is preliminary data.</text>
</comment>
<dbReference type="PANTHER" id="PTHR21240:SF19">
    <property type="entry name" value="CATALYTIC_ HYDROLASE"/>
    <property type="match status" value="1"/>
</dbReference>
<reference evidence="3 4" key="1">
    <citation type="submission" date="2019-05" db="EMBL/GenBank/DDBJ databases">
        <title>Marivita sp. nov. isolated from sea sediment.</title>
        <authorList>
            <person name="Kim W."/>
        </authorList>
    </citation>
    <scope>NUCLEOTIDE SEQUENCE [LARGE SCALE GENOMIC DNA]</scope>
    <source>
        <strain evidence="3 4">CAU 1492</strain>
    </source>
</reference>
<feature type="domain" description="Amidohydrolase-related" evidence="2">
    <location>
        <begin position="29"/>
        <end position="289"/>
    </location>
</feature>
<keyword evidence="1" id="KW-0456">Lyase</keyword>
<dbReference type="PANTHER" id="PTHR21240">
    <property type="entry name" value="2-AMINO-3-CARBOXYLMUCONATE-6-SEMIALDEHYDE DECARBOXYLASE"/>
    <property type="match status" value="1"/>
</dbReference>
<dbReference type="Pfam" id="PF04909">
    <property type="entry name" value="Amidohydro_2"/>
    <property type="match status" value="1"/>
</dbReference>
<accession>A0ABY2XEW8</accession>
<evidence type="ECO:0000313" key="3">
    <source>
        <dbReference type="EMBL" id="TMV15524.1"/>
    </source>
</evidence>
<protein>
    <submittedName>
        <fullName evidence="3">Amidohydrolase</fullName>
    </submittedName>
</protein>
<dbReference type="InterPro" id="IPR006680">
    <property type="entry name" value="Amidohydro-rel"/>
</dbReference>
<evidence type="ECO:0000259" key="2">
    <source>
        <dbReference type="Pfam" id="PF04909"/>
    </source>
</evidence>